<evidence type="ECO:0000256" key="2">
    <source>
        <dbReference type="RuleBase" id="RU000461"/>
    </source>
</evidence>
<keyword evidence="2" id="KW-0408">Iron</keyword>
<dbReference type="CDD" id="cd20625">
    <property type="entry name" value="CYP164-like"/>
    <property type="match status" value="1"/>
</dbReference>
<comment type="caution">
    <text evidence="3">The sequence shown here is derived from an EMBL/GenBank/DDBJ whole genome shotgun (WGS) entry which is preliminary data.</text>
</comment>
<dbReference type="RefSeq" id="WP_344649775.1">
    <property type="nucleotide sequence ID" value="NZ_BAAAGX010000014.1"/>
</dbReference>
<dbReference type="InterPro" id="IPR036396">
    <property type="entry name" value="Cyt_P450_sf"/>
</dbReference>
<keyword evidence="2" id="KW-0560">Oxidoreductase</keyword>
<dbReference type="Pfam" id="PF00067">
    <property type="entry name" value="p450"/>
    <property type="match status" value="1"/>
</dbReference>
<reference evidence="4" key="1">
    <citation type="journal article" date="2019" name="Int. J. Syst. Evol. Microbiol.">
        <title>The Global Catalogue of Microorganisms (GCM) 10K type strain sequencing project: providing services to taxonomists for standard genome sequencing and annotation.</title>
        <authorList>
            <consortium name="The Broad Institute Genomics Platform"/>
            <consortium name="The Broad Institute Genome Sequencing Center for Infectious Disease"/>
            <person name="Wu L."/>
            <person name="Ma J."/>
        </authorList>
    </citation>
    <scope>NUCLEOTIDE SEQUENCE [LARGE SCALE GENOMIC DNA]</scope>
    <source>
        <strain evidence="4">JCM 10425</strain>
    </source>
</reference>
<dbReference type="InterPro" id="IPR017972">
    <property type="entry name" value="Cyt_P450_CS"/>
</dbReference>
<gene>
    <name evidence="3" type="ORF">GCM10009539_33600</name>
</gene>
<proteinExistence type="inferred from homology"/>
<dbReference type="PROSITE" id="PS00086">
    <property type="entry name" value="CYTOCHROME_P450"/>
    <property type="match status" value="1"/>
</dbReference>
<dbReference type="InterPro" id="IPR002397">
    <property type="entry name" value="Cyt_P450_B"/>
</dbReference>
<evidence type="ECO:0000256" key="1">
    <source>
        <dbReference type="ARBA" id="ARBA00010617"/>
    </source>
</evidence>
<accession>A0ABP3DWU7</accession>
<protein>
    <submittedName>
        <fullName evidence="3">Cytochrome P450</fullName>
    </submittedName>
</protein>
<dbReference type="InterPro" id="IPR001128">
    <property type="entry name" value="Cyt_P450"/>
</dbReference>
<dbReference type="PRINTS" id="PR00359">
    <property type="entry name" value="BP450"/>
</dbReference>
<keyword evidence="4" id="KW-1185">Reference proteome</keyword>
<sequence>MSLKSRARWVSLHGIARVVISRAYRRGDLHARILADPAARADPYPTYEEIRARGPLVRGRLMTQAVSHEAVTTILRSDAFAVGFDPETMPWISRKLLQRVAADERIVGPIDPPSLLVTNPPDHTRYRRLVSRVFTAKAVEALRGRIEERTTELLDALAARSADEPVDLVAEYASLLPVTVIAEILGVPLDMRQTFLRWGTLAAPVLDVGLTYQQYLESEAALEQMSDWMYAHFDTLRKNPGDDIVSKLVHLDDESGKLDDRELLAIAGLLLAAGFETTVNLLGTGAVLLMRHPDQREALAADPGLWSNAVDEMLRYEAPVQATSRRATRHTEVCGVTVREGSFVTAMIGGANRDPAVFEHPDRFDVRRPNAREHLAFSSGAHYCLGASLARLEGEIGLRRLFERFPDLTLAGELHQRPTRTLRGYDRIPVELTARQPTPTRAAGPGRTP</sequence>
<organism evidence="3 4">
    <name type="scientific">Cryptosporangium japonicum</name>
    <dbReference type="NCBI Taxonomy" id="80872"/>
    <lineage>
        <taxon>Bacteria</taxon>
        <taxon>Bacillati</taxon>
        <taxon>Actinomycetota</taxon>
        <taxon>Actinomycetes</taxon>
        <taxon>Cryptosporangiales</taxon>
        <taxon>Cryptosporangiaceae</taxon>
        <taxon>Cryptosporangium</taxon>
    </lineage>
</organism>
<keyword evidence="2" id="KW-0479">Metal-binding</keyword>
<keyword evidence="2" id="KW-0349">Heme</keyword>
<name>A0ABP3DWU7_9ACTN</name>
<dbReference type="PANTHER" id="PTHR46696:SF4">
    <property type="entry name" value="BIOTIN BIOSYNTHESIS CYTOCHROME P450"/>
    <property type="match status" value="1"/>
</dbReference>
<dbReference type="SUPFAM" id="SSF48264">
    <property type="entry name" value="Cytochrome P450"/>
    <property type="match status" value="1"/>
</dbReference>
<dbReference type="Proteomes" id="UP001500967">
    <property type="component" value="Unassembled WGS sequence"/>
</dbReference>
<comment type="similarity">
    <text evidence="1 2">Belongs to the cytochrome P450 family.</text>
</comment>
<dbReference type="Gene3D" id="1.10.630.10">
    <property type="entry name" value="Cytochrome P450"/>
    <property type="match status" value="1"/>
</dbReference>
<dbReference type="PANTHER" id="PTHR46696">
    <property type="entry name" value="P450, PUTATIVE (EUROFUNG)-RELATED"/>
    <property type="match status" value="1"/>
</dbReference>
<dbReference type="EMBL" id="BAAAGX010000014">
    <property type="protein sequence ID" value="GAA0245519.1"/>
    <property type="molecule type" value="Genomic_DNA"/>
</dbReference>
<evidence type="ECO:0000313" key="4">
    <source>
        <dbReference type="Proteomes" id="UP001500967"/>
    </source>
</evidence>
<keyword evidence="2" id="KW-0503">Monooxygenase</keyword>
<evidence type="ECO:0000313" key="3">
    <source>
        <dbReference type="EMBL" id="GAA0245519.1"/>
    </source>
</evidence>